<dbReference type="PANTHER" id="PTHR10909:SF382">
    <property type="entry name" value="ACYL-COENZYME A OXIDASE"/>
    <property type="match status" value="1"/>
</dbReference>
<organism evidence="2 3">
    <name type="scientific">Wolfiporia cocos (strain MD-104)</name>
    <name type="common">Brown rot fungus</name>
    <dbReference type="NCBI Taxonomy" id="742152"/>
    <lineage>
        <taxon>Eukaryota</taxon>
        <taxon>Fungi</taxon>
        <taxon>Dikarya</taxon>
        <taxon>Basidiomycota</taxon>
        <taxon>Agaricomycotina</taxon>
        <taxon>Agaricomycetes</taxon>
        <taxon>Polyporales</taxon>
        <taxon>Phaeolaceae</taxon>
        <taxon>Wolfiporia</taxon>
    </lineage>
</organism>
<feature type="domain" description="Acyl-CoA oxidase C-alpha1" evidence="1">
    <location>
        <begin position="267"/>
        <end position="395"/>
    </location>
</feature>
<dbReference type="GO" id="GO:0005504">
    <property type="term" value="F:fatty acid binding"/>
    <property type="evidence" value="ECO:0007669"/>
    <property type="project" value="TreeGrafter"/>
</dbReference>
<dbReference type="OrthoDB" id="538336at2759"/>
<dbReference type="OMA" id="EDSAWYT"/>
<dbReference type="GO" id="GO:0005777">
    <property type="term" value="C:peroxisome"/>
    <property type="evidence" value="ECO:0007669"/>
    <property type="project" value="InterPro"/>
</dbReference>
<dbReference type="AlphaFoldDB" id="A0A2H3J491"/>
<dbReference type="SUPFAM" id="SSF47203">
    <property type="entry name" value="Acyl-CoA dehydrogenase C-terminal domain-like"/>
    <property type="match status" value="1"/>
</dbReference>
<dbReference type="GO" id="GO:0003997">
    <property type="term" value="F:acyl-CoA oxidase activity"/>
    <property type="evidence" value="ECO:0007669"/>
    <property type="project" value="InterPro"/>
</dbReference>
<evidence type="ECO:0000313" key="3">
    <source>
        <dbReference type="Proteomes" id="UP000218811"/>
    </source>
</evidence>
<sequence>MAPSCTVYLPQSQEYKRLPHDASLEAMIELSYRRACAIAKAYALTAQDVLYMTPKFWELHTDNIHALDGGAFTLLTIQYNLAGGTIAAFVERRPELRPLMDKIMRFEVSAQYLLTEVGHGLDAPNLETTATLLDNGEFDLHTPHPNARKYMPPSGPFGKLPRVAVVFARLIVNGENRGIRPFIVPLGDGKQMCRGVTTRVMPQRGGIQPIDHAITSFDHVRLPATALLGSLARPANLRANFISCIWRVSVGSLALATIAIPLTSVNTYVVARYSLRRIVTASDGTRVPIMSFRTQQLPIMHAIAQVAVMRAHADDAARMYRDMSIDHRVRSGIAATAKASMTHHAWSSLAALTERIGAHGMFEHNNILQSELLMRGIRIAEGDVLVLSIRLANELVLGRYSMPKPRHPDCLLARHEAGLFSECRSLLAKAGGNHRHESLARLLLPRCLPLVQAIGHRMAYEAALDANVPRPLIDLYEAGVILLDSGWYVESAGLSRWAQFEMEDKAVSAAMPHLEQYLSSLGAEAYAISPILTQKNWEAFLDEMPTYIGKAELSLLSTAVPQYSKPVVVQAHL</sequence>
<reference evidence="2 3" key="1">
    <citation type="journal article" date="2012" name="Science">
        <title>The Paleozoic origin of enzymatic lignin decomposition reconstructed from 31 fungal genomes.</title>
        <authorList>
            <person name="Floudas D."/>
            <person name="Binder M."/>
            <person name="Riley R."/>
            <person name="Barry K."/>
            <person name="Blanchette R.A."/>
            <person name="Henrissat B."/>
            <person name="Martinez A.T."/>
            <person name="Otillar R."/>
            <person name="Spatafora J.W."/>
            <person name="Yadav J.S."/>
            <person name="Aerts A."/>
            <person name="Benoit I."/>
            <person name="Boyd A."/>
            <person name="Carlson A."/>
            <person name="Copeland A."/>
            <person name="Coutinho P.M."/>
            <person name="de Vries R.P."/>
            <person name="Ferreira P."/>
            <person name="Findley K."/>
            <person name="Foster B."/>
            <person name="Gaskell J."/>
            <person name="Glotzer D."/>
            <person name="Gorecki P."/>
            <person name="Heitman J."/>
            <person name="Hesse C."/>
            <person name="Hori C."/>
            <person name="Igarashi K."/>
            <person name="Jurgens J.A."/>
            <person name="Kallen N."/>
            <person name="Kersten P."/>
            <person name="Kohler A."/>
            <person name="Kuees U."/>
            <person name="Kumar T.K.A."/>
            <person name="Kuo A."/>
            <person name="LaButti K."/>
            <person name="Larrondo L.F."/>
            <person name="Lindquist E."/>
            <person name="Ling A."/>
            <person name="Lombard V."/>
            <person name="Lucas S."/>
            <person name="Lundell T."/>
            <person name="Martin R."/>
            <person name="McLaughlin D.J."/>
            <person name="Morgenstern I."/>
            <person name="Morin E."/>
            <person name="Murat C."/>
            <person name="Nagy L.G."/>
            <person name="Nolan M."/>
            <person name="Ohm R.A."/>
            <person name="Patyshakuliyeva A."/>
            <person name="Rokas A."/>
            <person name="Ruiz-Duenas F.J."/>
            <person name="Sabat G."/>
            <person name="Salamov A."/>
            <person name="Samejima M."/>
            <person name="Schmutz J."/>
            <person name="Slot J.C."/>
            <person name="St John F."/>
            <person name="Stenlid J."/>
            <person name="Sun H."/>
            <person name="Sun S."/>
            <person name="Syed K."/>
            <person name="Tsang A."/>
            <person name="Wiebenga A."/>
            <person name="Young D."/>
            <person name="Pisabarro A."/>
            <person name="Eastwood D.C."/>
            <person name="Martin F."/>
            <person name="Cullen D."/>
            <person name="Grigoriev I.V."/>
            <person name="Hibbett D.S."/>
        </authorList>
    </citation>
    <scope>NUCLEOTIDE SEQUENCE [LARGE SCALE GENOMIC DNA]</scope>
    <source>
        <strain evidence="2 3">MD-104</strain>
    </source>
</reference>
<dbReference type="GO" id="GO:0055088">
    <property type="term" value="P:lipid homeostasis"/>
    <property type="evidence" value="ECO:0007669"/>
    <property type="project" value="TreeGrafter"/>
</dbReference>
<evidence type="ECO:0000313" key="2">
    <source>
        <dbReference type="EMBL" id="PCH36485.1"/>
    </source>
</evidence>
<dbReference type="GO" id="GO:0033540">
    <property type="term" value="P:fatty acid beta-oxidation using acyl-CoA oxidase"/>
    <property type="evidence" value="ECO:0007669"/>
    <property type="project" value="TreeGrafter"/>
</dbReference>
<accession>A0A2H3J491</accession>
<dbReference type="InterPro" id="IPR036250">
    <property type="entry name" value="AcylCo_DH-like_C"/>
</dbReference>
<dbReference type="GO" id="GO:0071949">
    <property type="term" value="F:FAD binding"/>
    <property type="evidence" value="ECO:0007669"/>
    <property type="project" value="InterPro"/>
</dbReference>
<dbReference type="PANTHER" id="PTHR10909">
    <property type="entry name" value="ELECTRON TRANSPORT OXIDOREDUCTASE"/>
    <property type="match status" value="1"/>
</dbReference>
<dbReference type="InterPro" id="IPR046373">
    <property type="entry name" value="Acyl-CoA_Oxase/DH_mid-dom_sf"/>
</dbReference>
<dbReference type="Gene3D" id="1.20.140.10">
    <property type="entry name" value="Butyryl-CoA Dehydrogenase, subunit A, domain 3"/>
    <property type="match status" value="1"/>
</dbReference>
<dbReference type="InterPro" id="IPR012258">
    <property type="entry name" value="Acyl-CoA_oxidase"/>
</dbReference>
<proteinExistence type="predicted"/>
<dbReference type="STRING" id="742152.A0A2H3J491"/>
<dbReference type="Gene3D" id="2.40.110.10">
    <property type="entry name" value="Butyryl-CoA Dehydrogenase, subunit A, domain 2"/>
    <property type="match status" value="1"/>
</dbReference>
<dbReference type="Pfam" id="PF22924">
    <property type="entry name" value="ACOX_C_alpha1"/>
    <property type="match status" value="1"/>
</dbReference>
<name>A0A2H3J491_WOLCO</name>
<dbReference type="SUPFAM" id="SSF56645">
    <property type="entry name" value="Acyl-CoA dehydrogenase NM domain-like"/>
    <property type="match status" value="1"/>
</dbReference>
<gene>
    <name evidence="2" type="ORF">WOLCODRAFT_140480</name>
</gene>
<keyword evidence="3" id="KW-1185">Reference proteome</keyword>
<evidence type="ECO:0000259" key="1">
    <source>
        <dbReference type="Pfam" id="PF22924"/>
    </source>
</evidence>
<dbReference type="Proteomes" id="UP000218811">
    <property type="component" value="Unassembled WGS sequence"/>
</dbReference>
<dbReference type="InterPro" id="IPR055060">
    <property type="entry name" value="ACOX_C_alpha1"/>
</dbReference>
<protein>
    <submittedName>
        <fullName evidence="2">Acyl-CoA dehydrogenase NM domain-like protein</fullName>
    </submittedName>
</protein>
<dbReference type="EMBL" id="KB467876">
    <property type="protein sequence ID" value="PCH36485.1"/>
    <property type="molecule type" value="Genomic_DNA"/>
</dbReference>
<dbReference type="InterPro" id="IPR009100">
    <property type="entry name" value="AcylCoA_DH/oxidase_NM_dom_sf"/>
</dbReference>